<gene>
    <name evidence="1" type="ORF">LCGC14_2382970</name>
</gene>
<organism evidence="1">
    <name type="scientific">marine sediment metagenome</name>
    <dbReference type="NCBI Taxonomy" id="412755"/>
    <lineage>
        <taxon>unclassified sequences</taxon>
        <taxon>metagenomes</taxon>
        <taxon>ecological metagenomes</taxon>
    </lineage>
</organism>
<protein>
    <submittedName>
        <fullName evidence="1">Uncharacterized protein</fullName>
    </submittedName>
</protein>
<dbReference type="EMBL" id="LAZR01035382">
    <property type="protein sequence ID" value="KKL27659.1"/>
    <property type="molecule type" value="Genomic_DNA"/>
</dbReference>
<sequence length="232" mass="26684">MPISGKVFLYLNPEDFSLEEIARKLKTWSEEETFETPDEDYTLLTNVEDVGYDDEELHGIYMYDSVVIHTWRGVPTATPYTTVAPFLFTEKDEEKFLIILAPKSVSNRVANKLSTIIHGAQGTIVEPVIRSDKFDEFQGDTEATKIMLFDDIEIPNMNKATLYGDNVQQTDLFNNFVSIGRPWYMVSKTKNRGWTVGIVRDGTIVVFNTVEREAFIEFLKEKIFPMTLRRGQ</sequence>
<comment type="caution">
    <text evidence="1">The sequence shown here is derived from an EMBL/GenBank/DDBJ whole genome shotgun (WGS) entry which is preliminary data.</text>
</comment>
<proteinExistence type="predicted"/>
<name>A0A0F9C0H4_9ZZZZ</name>
<reference evidence="1" key="1">
    <citation type="journal article" date="2015" name="Nature">
        <title>Complex archaea that bridge the gap between prokaryotes and eukaryotes.</title>
        <authorList>
            <person name="Spang A."/>
            <person name="Saw J.H."/>
            <person name="Jorgensen S.L."/>
            <person name="Zaremba-Niedzwiedzka K."/>
            <person name="Martijn J."/>
            <person name="Lind A.E."/>
            <person name="van Eijk R."/>
            <person name="Schleper C."/>
            <person name="Guy L."/>
            <person name="Ettema T.J."/>
        </authorList>
    </citation>
    <scope>NUCLEOTIDE SEQUENCE</scope>
</reference>
<evidence type="ECO:0000313" key="1">
    <source>
        <dbReference type="EMBL" id="KKL27659.1"/>
    </source>
</evidence>
<dbReference type="AlphaFoldDB" id="A0A0F9C0H4"/>
<accession>A0A0F9C0H4</accession>